<dbReference type="GO" id="GO:0007165">
    <property type="term" value="P:signal transduction"/>
    <property type="evidence" value="ECO:0007669"/>
    <property type="project" value="UniProtKB-KW"/>
</dbReference>
<dbReference type="Pfam" id="PF02949">
    <property type="entry name" value="7tm_6"/>
    <property type="match status" value="1"/>
</dbReference>
<reference evidence="11" key="1">
    <citation type="journal article" date="2023" name="bioRxiv">
        <title>Scaffold-level genome assemblies of two parasitoid biocontrol wasps reveal the parthenogenesis mechanism and an associated novel virus.</title>
        <authorList>
            <person name="Inwood S."/>
            <person name="Skelly J."/>
            <person name="Guhlin J."/>
            <person name="Harrop T."/>
            <person name="Goldson S."/>
            <person name="Dearden P."/>
        </authorList>
    </citation>
    <scope>NUCLEOTIDE SEQUENCE</scope>
    <source>
        <strain evidence="11">Irish</strain>
        <tissue evidence="11">Whole body</tissue>
    </source>
</reference>
<evidence type="ECO:0000313" key="11">
    <source>
        <dbReference type="EMBL" id="KAK0160782.1"/>
    </source>
</evidence>
<dbReference type="Proteomes" id="UP001168990">
    <property type="component" value="Unassembled WGS sequence"/>
</dbReference>
<dbReference type="GO" id="GO:0004984">
    <property type="term" value="F:olfactory receptor activity"/>
    <property type="evidence" value="ECO:0007669"/>
    <property type="project" value="InterPro"/>
</dbReference>
<evidence type="ECO:0000313" key="12">
    <source>
        <dbReference type="Proteomes" id="UP001168990"/>
    </source>
</evidence>
<dbReference type="PANTHER" id="PTHR21137:SF35">
    <property type="entry name" value="ODORANT RECEPTOR 19A-RELATED"/>
    <property type="match status" value="1"/>
</dbReference>
<evidence type="ECO:0000256" key="6">
    <source>
        <dbReference type="ARBA" id="ARBA00022989"/>
    </source>
</evidence>
<evidence type="ECO:0000256" key="10">
    <source>
        <dbReference type="RuleBase" id="RU351113"/>
    </source>
</evidence>
<dbReference type="EMBL" id="JAQQBS010001423">
    <property type="protein sequence ID" value="KAK0160782.1"/>
    <property type="molecule type" value="Genomic_DNA"/>
</dbReference>
<keyword evidence="2" id="KW-1003">Cell membrane</keyword>
<comment type="caution">
    <text evidence="11">The sequence shown here is derived from an EMBL/GenBank/DDBJ whole genome shotgun (WGS) entry which is preliminary data.</text>
</comment>
<protein>
    <recommendedName>
        <fullName evidence="10">Odorant receptor</fullName>
    </recommendedName>
</protein>
<accession>A0AA39CAS5</accession>
<keyword evidence="9 10" id="KW-0807">Transducer</keyword>
<keyword evidence="3 10" id="KW-0716">Sensory transduction</keyword>
<dbReference type="InterPro" id="IPR004117">
    <property type="entry name" value="7tm6_olfct_rcpt"/>
</dbReference>
<evidence type="ECO:0000256" key="2">
    <source>
        <dbReference type="ARBA" id="ARBA00022475"/>
    </source>
</evidence>
<comment type="subcellular location">
    <subcellularLocation>
        <location evidence="1 10">Cell membrane</location>
        <topology evidence="1 10">Multi-pass membrane protein</topology>
    </subcellularLocation>
</comment>
<feature type="transmembrane region" description="Helical" evidence="10">
    <location>
        <begin position="49"/>
        <end position="70"/>
    </location>
</feature>
<evidence type="ECO:0000256" key="1">
    <source>
        <dbReference type="ARBA" id="ARBA00004651"/>
    </source>
</evidence>
<comment type="similarity">
    <text evidence="10">Belongs to the insect chemoreceptor superfamily. Heteromeric odorant receptor channel (TC 1.A.69) family.</text>
</comment>
<keyword evidence="7 10" id="KW-0472">Membrane</keyword>
<dbReference type="GO" id="GO:0005886">
    <property type="term" value="C:plasma membrane"/>
    <property type="evidence" value="ECO:0007669"/>
    <property type="project" value="UniProtKB-SubCell"/>
</dbReference>
<dbReference type="PANTHER" id="PTHR21137">
    <property type="entry name" value="ODORANT RECEPTOR"/>
    <property type="match status" value="1"/>
</dbReference>
<sequence length="414" mass="47657">MLEETLIAMDNTKVSNSVDFSLYGTYVSIILSDAKMLTNNSQSTIRKFFGTFMTGLFLTLGVILIFSEMLDINNCYDLSTFATRMNPICYHLCGTTKWIHATMKVDEIDKIIRRVKRCQLISMKLNESDNDNYLYRMKMIKTQRKSAIFSGAYMTLLVYGTIRWCLNPIFYDLYNDFHGVKEEINSSFFRHLPYPGIIPWEIDNIYKYISTFALQAIASLGSGLGHAIYEIMHFTIILWTCSHLEYLSEALTNQRDNEILLNDDLAVQKFKNKLRHCMIHHRELLEQVLFDKLTQIMSTPMFIICSQSTLALCLVSLEISTMKIDGLNIADAIYMCDWEQAVNSNGNKYDNSDNDNREAKTNINQMIQFSLMRAQKPLIIKGGLFYTLSLETYKALTGFSLSNAVILRQVSNEE</sequence>
<dbReference type="GO" id="GO:0005549">
    <property type="term" value="F:odorant binding"/>
    <property type="evidence" value="ECO:0007669"/>
    <property type="project" value="InterPro"/>
</dbReference>
<keyword evidence="6 10" id="KW-1133">Transmembrane helix</keyword>
<dbReference type="AlphaFoldDB" id="A0AA39CAS5"/>
<evidence type="ECO:0000256" key="4">
    <source>
        <dbReference type="ARBA" id="ARBA00022692"/>
    </source>
</evidence>
<proteinExistence type="inferred from homology"/>
<keyword evidence="8 10" id="KW-0675">Receptor</keyword>
<evidence type="ECO:0000256" key="5">
    <source>
        <dbReference type="ARBA" id="ARBA00022725"/>
    </source>
</evidence>
<organism evidence="11 12">
    <name type="scientific">Microctonus aethiopoides</name>
    <dbReference type="NCBI Taxonomy" id="144406"/>
    <lineage>
        <taxon>Eukaryota</taxon>
        <taxon>Metazoa</taxon>
        <taxon>Ecdysozoa</taxon>
        <taxon>Arthropoda</taxon>
        <taxon>Hexapoda</taxon>
        <taxon>Insecta</taxon>
        <taxon>Pterygota</taxon>
        <taxon>Neoptera</taxon>
        <taxon>Endopterygota</taxon>
        <taxon>Hymenoptera</taxon>
        <taxon>Apocrita</taxon>
        <taxon>Ichneumonoidea</taxon>
        <taxon>Braconidae</taxon>
        <taxon>Euphorinae</taxon>
        <taxon>Microctonus</taxon>
    </lineage>
</organism>
<evidence type="ECO:0000256" key="3">
    <source>
        <dbReference type="ARBA" id="ARBA00022606"/>
    </source>
</evidence>
<evidence type="ECO:0000256" key="8">
    <source>
        <dbReference type="ARBA" id="ARBA00023170"/>
    </source>
</evidence>
<keyword evidence="4 10" id="KW-0812">Transmembrane</keyword>
<name>A0AA39CAS5_9HYME</name>
<evidence type="ECO:0000256" key="7">
    <source>
        <dbReference type="ARBA" id="ARBA00023136"/>
    </source>
</evidence>
<keyword evidence="5 10" id="KW-0552">Olfaction</keyword>
<comment type="caution">
    <text evidence="10">Lacks conserved residue(s) required for the propagation of feature annotation.</text>
</comment>
<evidence type="ECO:0000256" key="9">
    <source>
        <dbReference type="ARBA" id="ARBA00023224"/>
    </source>
</evidence>
<gene>
    <name evidence="11" type="ORF">PV328_008151</name>
</gene>
<reference evidence="11" key="2">
    <citation type="submission" date="2023-03" db="EMBL/GenBank/DDBJ databases">
        <authorList>
            <person name="Inwood S.N."/>
            <person name="Skelly J.G."/>
            <person name="Guhlin J."/>
            <person name="Harrop T.W.R."/>
            <person name="Goldson S.G."/>
            <person name="Dearden P.K."/>
        </authorList>
    </citation>
    <scope>NUCLEOTIDE SEQUENCE</scope>
    <source>
        <strain evidence="11">Irish</strain>
        <tissue evidence="11">Whole body</tissue>
    </source>
</reference>
<keyword evidence="12" id="KW-1185">Reference proteome</keyword>